<keyword evidence="2" id="KW-1185">Reference proteome</keyword>
<reference evidence="1 2" key="1">
    <citation type="submission" date="2019-08" db="EMBL/GenBank/DDBJ databases">
        <authorList>
            <person name="Peeters C."/>
        </authorList>
    </citation>
    <scope>NUCLEOTIDE SEQUENCE [LARGE SCALE GENOMIC DNA]</scope>
    <source>
        <strain evidence="1 2">LMG 31012</strain>
    </source>
</reference>
<sequence length="71" mass="7692">MSTPKITPESAHAYLADASNFWPNDELCYVCGDEFDSLAVEADGKIFCRNKCCRGYLRIAAIAAKAKGDAS</sequence>
<dbReference type="AlphaFoldDB" id="A0A5E4WYK6"/>
<gene>
    <name evidence="1" type="ORF">PEP31012_03572</name>
</gene>
<organism evidence="1 2">
    <name type="scientific">Pandoraea eparura</name>
    <dbReference type="NCBI Taxonomy" id="2508291"/>
    <lineage>
        <taxon>Bacteria</taxon>
        <taxon>Pseudomonadati</taxon>
        <taxon>Pseudomonadota</taxon>
        <taxon>Betaproteobacteria</taxon>
        <taxon>Burkholderiales</taxon>
        <taxon>Burkholderiaceae</taxon>
        <taxon>Pandoraea</taxon>
    </lineage>
</organism>
<dbReference type="RefSeq" id="WP_150590653.1">
    <property type="nucleotide sequence ID" value="NZ_CABPSH010000010.1"/>
</dbReference>
<evidence type="ECO:0000313" key="1">
    <source>
        <dbReference type="EMBL" id="VVE29100.1"/>
    </source>
</evidence>
<accession>A0A5E4WYK6</accession>
<protein>
    <submittedName>
        <fullName evidence="1">Uncharacterized protein</fullName>
    </submittedName>
</protein>
<dbReference type="EMBL" id="CABPSH010000010">
    <property type="protein sequence ID" value="VVE29100.1"/>
    <property type="molecule type" value="Genomic_DNA"/>
</dbReference>
<dbReference type="OrthoDB" id="1521937at2"/>
<proteinExistence type="predicted"/>
<dbReference type="Proteomes" id="UP000400981">
    <property type="component" value="Unassembled WGS sequence"/>
</dbReference>
<name>A0A5E4WYK6_9BURK</name>
<evidence type="ECO:0000313" key="2">
    <source>
        <dbReference type="Proteomes" id="UP000400981"/>
    </source>
</evidence>